<dbReference type="InterPro" id="IPR001247">
    <property type="entry name" value="ExoRNase_PH_dom1"/>
</dbReference>
<dbReference type="InterPro" id="IPR027408">
    <property type="entry name" value="PNPase/RNase_PH_dom_sf"/>
</dbReference>
<dbReference type="PANTHER" id="PTHR11953:SF0">
    <property type="entry name" value="EXOSOME COMPLEX COMPONENT RRP41"/>
    <property type="match status" value="1"/>
</dbReference>
<dbReference type="GO" id="GO:0000177">
    <property type="term" value="C:cytoplasmic exosome (RNase complex)"/>
    <property type="evidence" value="ECO:0007669"/>
    <property type="project" value="TreeGrafter"/>
</dbReference>
<organism evidence="4 5">
    <name type="scientific">Kingdonia uniflora</name>
    <dbReference type="NCBI Taxonomy" id="39325"/>
    <lineage>
        <taxon>Eukaryota</taxon>
        <taxon>Viridiplantae</taxon>
        <taxon>Streptophyta</taxon>
        <taxon>Embryophyta</taxon>
        <taxon>Tracheophyta</taxon>
        <taxon>Spermatophyta</taxon>
        <taxon>Magnoliopsida</taxon>
        <taxon>Ranunculales</taxon>
        <taxon>Circaeasteraceae</taxon>
        <taxon>Kingdonia</taxon>
    </lineage>
</organism>
<dbReference type="Pfam" id="PF01138">
    <property type="entry name" value="RNase_PH"/>
    <property type="match status" value="1"/>
</dbReference>
<dbReference type="AlphaFoldDB" id="A0A7J7NH99"/>
<dbReference type="InterPro" id="IPR015847">
    <property type="entry name" value="ExoRNase_PH_dom2"/>
</dbReference>
<dbReference type="PANTHER" id="PTHR11953">
    <property type="entry name" value="EXOSOME COMPLEX COMPONENT"/>
    <property type="match status" value="1"/>
</dbReference>
<name>A0A7J7NH99_9MAGN</name>
<dbReference type="EMBL" id="JACGCM010000792">
    <property type="protein sequence ID" value="KAF6166380.1"/>
    <property type="molecule type" value="Genomic_DNA"/>
</dbReference>
<comment type="caution">
    <text evidence="4">The sequence shown here is derived from an EMBL/GenBank/DDBJ whole genome shotgun (WGS) entry which is preliminary data.</text>
</comment>
<dbReference type="Gene3D" id="3.30.230.70">
    <property type="entry name" value="GHMP Kinase, N-terminal domain"/>
    <property type="match status" value="1"/>
</dbReference>
<evidence type="ECO:0000256" key="1">
    <source>
        <dbReference type="ARBA" id="ARBA00006678"/>
    </source>
</evidence>
<dbReference type="Proteomes" id="UP000541444">
    <property type="component" value="Unassembled WGS sequence"/>
</dbReference>
<dbReference type="GO" id="GO:0005730">
    <property type="term" value="C:nucleolus"/>
    <property type="evidence" value="ECO:0007669"/>
    <property type="project" value="TreeGrafter"/>
</dbReference>
<evidence type="ECO:0008006" key="6">
    <source>
        <dbReference type="Google" id="ProtNLM"/>
    </source>
</evidence>
<proteinExistence type="inferred from homology"/>
<evidence type="ECO:0000313" key="4">
    <source>
        <dbReference type="EMBL" id="KAF6166380.1"/>
    </source>
</evidence>
<feature type="domain" description="Exoribonuclease phosphorolytic" evidence="3">
    <location>
        <begin position="40"/>
        <end position="102"/>
    </location>
</feature>
<evidence type="ECO:0000259" key="2">
    <source>
        <dbReference type="Pfam" id="PF01138"/>
    </source>
</evidence>
<dbReference type="GO" id="GO:0034475">
    <property type="term" value="P:U4 snRNA 3'-end processing"/>
    <property type="evidence" value="ECO:0007669"/>
    <property type="project" value="TreeGrafter"/>
</dbReference>
<dbReference type="SUPFAM" id="SSF55666">
    <property type="entry name" value="Ribonuclease PH domain 2-like"/>
    <property type="match status" value="1"/>
</dbReference>
<dbReference type="GO" id="GO:0003723">
    <property type="term" value="F:RNA binding"/>
    <property type="evidence" value="ECO:0007669"/>
    <property type="project" value="TreeGrafter"/>
</dbReference>
<reference evidence="4 5" key="1">
    <citation type="journal article" date="2020" name="IScience">
        <title>Genome Sequencing of the Endangered Kingdonia uniflora (Circaeasteraceae, Ranunculales) Reveals Potential Mechanisms of Evolutionary Specialization.</title>
        <authorList>
            <person name="Sun Y."/>
            <person name="Deng T."/>
            <person name="Zhang A."/>
            <person name="Moore M.J."/>
            <person name="Landis J.B."/>
            <person name="Lin N."/>
            <person name="Zhang H."/>
            <person name="Zhang X."/>
            <person name="Huang J."/>
            <person name="Zhang X."/>
            <person name="Sun H."/>
            <person name="Wang H."/>
        </authorList>
    </citation>
    <scope>NUCLEOTIDE SEQUENCE [LARGE SCALE GENOMIC DNA]</scope>
    <source>
        <strain evidence="4">TB1705</strain>
        <tissue evidence="4">Leaf</tissue>
    </source>
</reference>
<keyword evidence="5" id="KW-1185">Reference proteome</keyword>
<gene>
    <name evidence="4" type="ORF">GIB67_034931</name>
</gene>
<dbReference type="SUPFAM" id="SSF54211">
    <property type="entry name" value="Ribosomal protein S5 domain 2-like"/>
    <property type="match status" value="1"/>
</dbReference>
<sequence length="130" mass="14007">MPRSQINIFVQVLQANGGTRSACINAAALALADAGIPMCDLVTSCSAGYLNNTPLLDLNYVEDSAGGADVTIGILAKLDKVILIQIDAKLPMDTFENVTQLTVEGYKAIANYIREVLLENTKKLEHRRSV</sequence>
<evidence type="ECO:0000259" key="3">
    <source>
        <dbReference type="Pfam" id="PF03725"/>
    </source>
</evidence>
<protein>
    <recommendedName>
        <fullName evidence="6">Exosome complex component RRP41</fullName>
    </recommendedName>
</protein>
<dbReference type="GO" id="GO:0071051">
    <property type="term" value="P:poly(A)-dependent snoRNA 3'-end processing"/>
    <property type="evidence" value="ECO:0007669"/>
    <property type="project" value="TreeGrafter"/>
</dbReference>
<evidence type="ECO:0000313" key="5">
    <source>
        <dbReference type="Proteomes" id="UP000541444"/>
    </source>
</evidence>
<dbReference type="GO" id="GO:0071028">
    <property type="term" value="P:nuclear mRNA surveillance"/>
    <property type="evidence" value="ECO:0007669"/>
    <property type="project" value="TreeGrafter"/>
</dbReference>
<accession>A0A7J7NH99</accession>
<dbReference type="OrthoDB" id="1638768at2759"/>
<feature type="domain" description="Exoribonuclease phosphorolytic" evidence="2">
    <location>
        <begin position="2"/>
        <end position="37"/>
    </location>
</feature>
<dbReference type="InterPro" id="IPR050080">
    <property type="entry name" value="RNase_PH"/>
</dbReference>
<dbReference type="InterPro" id="IPR020568">
    <property type="entry name" value="Ribosomal_Su5_D2-typ_SF"/>
</dbReference>
<dbReference type="GO" id="GO:0016075">
    <property type="term" value="P:rRNA catabolic process"/>
    <property type="evidence" value="ECO:0007669"/>
    <property type="project" value="TreeGrafter"/>
</dbReference>
<dbReference type="GO" id="GO:0000176">
    <property type="term" value="C:nuclear exosome (RNase complex)"/>
    <property type="evidence" value="ECO:0007669"/>
    <property type="project" value="TreeGrafter"/>
</dbReference>
<dbReference type="Pfam" id="PF03725">
    <property type="entry name" value="RNase_PH_C"/>
    <property type="match status" value="1"/>
</dbReference>
<comment type="similarity">
    <text evidence="1">Belongs to the RNase PH family.</text>
</comment>
<dbReference type="InterPro" id="IPR036345">
    <property type="entry name" value="ExoRNase_PH_dom2_sf"/>
</dbReference>